<evidence type="ECO:0000256" key="1">
    <source>
        <dbReference type="ARBA" id="ARBA00009275"/>
    </source>
</evidence>
<dbReference type="STRING" id="187330.AMS58_06405"/>
<evidence type="ECO:0000256" key="3">
    <source>
        <dbReference type="ARBA" id="ARBA00022801"/>
    </source>
</evidence>
<evidence type="ECO:0000313" key="5">
    <source>
        <dbReference type="EMBL" id="KPH61907.1"/>
    </source>
</evidence>
<dbReference type="InterPro" id="IPR001130">
    <property type="entry name" value="TatD-like"/>
</dbReference>
<dbReference type="PANTHER" id="PTHR46124">
    <property type="entry name" value="D-AMINOACYL-TRNA DEACYLASE"/>
    <property type="match status" value="1"/>
</dbReference>
<sequence length="257" mass="29110">MAFIDSHCHLDFAEFDATREQLIRQSLELGINHFIVPGVSLAQSYSLTSFAKQYPSVYIAIGLHPYFMAEHRDEHLDELNKLAHKHKDQLVAIGECGIDRSIENIAKQTQIFEYQIELANQLELPLIVHHRQSHDLIAQSFKRCKPKFGGVIHAFSGSLQQANSYIKLGFKLGVGGVITYERAQKTRHVIAQIAPEHLLLETDAPSMPLAGFQGQHNTPLQLPLVFDQLCQLKQVTSLNRNDLKQRLYDSCSALFRI</sequence>
<keyword evidence="2 4" id="KW-0479">Metal-binding</keyword>
<dbReference type="Proteomes" id="UP000037848">
    <property type="component" value="Unassembled WGS sequence"/>
</dbReference>
<dbReference type="GO" id="GO:0016788">
    <property type="term" value="F:hydrolase activity, acting on ester bonds"/>
    <property type="evidence" value="ECO:0007669"/>
    <property type="project" value="InterPro"/>
</dbReference>
<evidence type="ECO:0000313" key="6">
    <source>
        <dbReference type="Proteomes" id="UP000037848"/>
    </source>
</evidence>
<dbReference type="Pfam" id="PF01026">
    <property type="entry name" value="TatD_DNase"/>
    <property type="match status" value="1"/>
</dbReference>
<keyword evidence="6" id="KW-1185">Reference proteome</keyword>
<dbReference type="FunFam" id="3.20.20.140:FF:000005">
    <property type="entry name" value="TatD family hydrolase"/>
    <property type="match status" value="1"/>
</dbReference>
<dbReference type="AlphaFoldDB" id="A0A0N1EVM3"/>
<comment type="caution">
    <text evidence="5">The sequence shown here is derived from an EMBL/GenBank/DDBJ whole genome shotgun (WGS) entry which is preliminary data.</text>
</comment>
<feature type="binding site" evidence="4">
    <location>
        <position position="9"/>
    </location>
    <ligand>
        <name>a divalent metal cation</name>
        <dbReference type="ChEBI" id="CHEBI:60240"/>
        <label>1</label>
    </ligand>
</feature>
<dbReference type="PATRIC" id="fig|187330.3.peg.1067"/>
<proteinExistence type="inferred from homology"/>
<dbReference type="EMBL" id="LHPH01000015">
    <property type="protein sequence ID" value="KPH61907.1"/>
    <property type="molecule type" value="Genomic_DNA"/>
</dbReference>
<comment type="similarity">
    <text evidence="1">Belongs to the metallo-dependent hydrolases superfamily. TatD-type hydrolase family.</text>
</comment>
<accession>A0A0N1EVM3</accession>
<protein>
    <submittedName>
        <fullName evidence="5">Hydrolase</fullName>
    </submittedName>
</protein>
<feature type="binding site" evidence="4">
    <location>
        <position position="95"/>
    </location>
    <ligand>
        <name>a divalent metal cation</name>
        <dbReference type="ChEBI" id="CHEBI:60240"/>
        <label>1</label>
    </ligand>
</feature>
<name>A0A0N1EVM3_9GAMM</name>
<dbReference type="CDD" id="cd01310">
    <property type="entry name" value="TatD_DNAse"/>
    <property type="match status" value="1"/>
</dbReference>
<feature type="binding site" evidence="4">
    <location>
        <position position="129"/>
    </location>
    <ligand>
        <name>a divalent metal cation</name>
        <dbReference type="ChEBI" id="CHEBI:60240"/>
        <label>2</label>
    </ligand>
</feature>
<dbReference type="InterPro" id="IPR032466">
    <property type="entry name" value="Metal_Hydrolase"/>
</dbReference>
<keyword evidence="3 5" id="KW-0378">Hydrolase</keyword>
<dbReference type="PROSITE" id="PS01137">
    <property type="entry name" value="TATD_1"/>
    <property type="match status" value="1"/>
</dbReference>
<dbReference type="SUPFAM" id="SSF51556">
    <property type="entry name" value="Metallo-dependent hydrolases"/>
    <property type="match status" value="1"/>
</dbReference>
<evidence type="ECO:0000256" key="2">
    <source>
        <dbReference type="ARBA" id="ARBA00022723"/>
    </source>
</evidence>
<dbReference type="PIRSF" id="PIRSF005902">
    <property type="entry name" value="DNase_TatD"/>
    <property type="match status" value="1"/>
</dbReference>
<feature type="binding site" evidence="4">
    <location>
        <position position="153"/>
    </location>
    <ligand>
        <name>a divalent metal cation</name>
        <dbReference type="ChEBI" id="CHEBI:60240"/>
        <label>2</label>
    </ligand>
</feature>
<dbReference type="OrthoDB" id="9810005at2"/>
<organism evidence="5 6">
    <name type="scientific">Pseudoalteromonas porphyrae</name>
    <dbReference type="NCBI Taxonomy" id="187330"/>
    <lineage>
        <taxon>Bacteria</taxon>
        <taxon>Pseudomonadati</taxon>
        <taxon>Pseudomonadota</taxon>
        <taxon>Gammaproteobacteria</taxon>
        <taxon>Alteromonadales</taxon>
        <taxon>Pseudoalteromonadaceae</taxon>
        <taxon>Pseudoalteromonas</taxon>
    </lineage>
</organism>
<feature type="binding site" evidence="4">
    <location>
        <position position="203"/>
    </location>
    <ligand>
        <name>a divalent metal cation</name>
        <dbReference type="ChEBI" id="CHEBI:60240"/>
        <label>1</label>
    </ligand>
</feature>
<dbReference type="Gene3D" id="3.20.20.140">
    <property type="entry name" value="Metal-dependent hydrolases"/>
    <property type="match status" value="1"/>
</dbReference>
<reference evidence="5 6" key="1">
    <citation type="submission" date="2015-08" db="EMBL/GenBank/DDBJ databases">
        <title>Draft Genome Sequence of Pseudoalteromonas porphyrae UCD-SED14.</title>
        <authorList>
            <person name="Coil D.A."/>
            <person name="Jospin G."/>
            <person name="Lee R.D."/>
            <person name="Eisen J.A."/>
        </authorList>
    </citation>
    <scope>NUCLEOTIDE SEQUENCE [LARGE SCALE GENOMIC DNA]</scope>
    <source>
        <strain evidence="5 6">UCD-SED14</strain>
    </source>
</reference>
<dbReference type="GO" id="GO:0005829">
    <property type="term" value="C:cytosol"/>
    <property type="evidence" value="ECO:0007669"/>
    <property type="project" value="TreeGrafter"/>
</dbReference>
<dbReference type="RefSeq" id="WP_054454858.1">
    <property type="nucleotide sequence ID" value="NZ_LHPH01000015.1"/>
</dbReference>
<dbReference type="InterPro" id="IPR018228">
    <property type="entry name" value="DNase_TatD-rel_CS"/>
</dbReference>
<evidence type="ECO:0000256" key="4">
    <source>
        <dbReference type="PIRSR" id="PIRSR005902-1"/>
    </source>
</evidence>
<dbReference type="PANTHER" id="PTHR46124:SF3">
    <property type="entry name" value="HYDROLASE"/>
    <property type="match status" value="1"/>
</dbReference>
<feature type="binding site" evidence="4">
    <location>
        <position position="7"/>
    </location>
    <ligand>
        <name>a divalent metal cation</name>
        <dbReference type="ChEBI" id="CHEBI:60240"/>
        <label>1</label>
    </ligand>
</feature>
<dbReference type="GO" id="GO:0046872">
    <property type="term" value="F:metal ion binding"/>
    <property type="evidence" value="ECO:0007669"/>
    <property type="project" value="UniProtKB-KW"/>
</dbReference>
<gene>
    <name evidence="5" type="ORF">ADS77_13205</name>
</gene>